<evidence type="ECO:0000313" key="1">
    <source>
        <dbReference type="EMBL" id="OEJ81354.1"/>
    </source>
</evidence>
<accession>A0A1E5R396</accession>
<evidence type="ECO:0000313" key="2">
    <source>
        <dbReference type="Proteomes" id="UP000095605"/>
    </source>
</evidence>
<name>A0A1E5R396_9ASCO</name>
<comment type="caution">
    <text evidence="1">The sequence shown here is derived from an EMBL/GenBank/DDBJ whole genome shotgun (WGS) entry which is preliminary data.</text>
</comment>
<dbReference type="EMBL" id="LPNL01000009">
    <property type="protein sequence ID" value="OEJ81354.1"/>
    <property type="molecule type" value="Genomic_DNA"/>
</dbReference>
<proteinExistence type="predicted"/>
<dbReference type="Proteomes" id="UP000095605">
    <property type="component" value="Unassembled WGS sequence"/>
</dbReference>
<organism evidence="1 2">
    <name type="scientific">Hanseniaspora opuntiae</name>
    <dbReference type="NCBI Taxonomy" id="211096"/>
    <lineage>
        <taxon>Eukaryota</taxon>
        <taxon>Fungi</taxon>
        <taxon>Dikarya</taxon>
        <taxon>Ascomycota</taxon>
        <taxon>Saccharomycotina</taxon>
        <taxon>Saccharomycetes</taxon>
        <taxon>Saccharomycodales</taxon>
        <taxon>Saccharomycodaceae</taxon>
        <taxon>Hanseniaspora</taxon>
    </lineage>
</organism>
<keyword evidence="2" id="KW-1185">Reference proteome</keyword>
<protein>
    <submittedName>
        <fullName evidence="1">Uncharacterized protein</fullName>
    </submittedName>
</protein>
<reference evidence="2" key="1">
    <citation type="journal article" date="2016" name="Genome Announc.">
        <title>Genome sequences of three species of Hanseniaspora isolated from spontaneous wine fermentations.</title>
        <authorList>
            <person name="Sternes P.R."/>
            <person name="Lee D."/>
            <person name="Kutyna D.R."/>
            <person name="Borneman A.R."/>
        </authorList>
    </citation>
    <scope>NUCLEOTIDE SEQUENCE [LARGE SCALE GENOMIC DNA]</scope>
    <source>
        <strain evidence="2">AWRI3578</strain>
    </source>
</reference>
<sequence length="561" mass="64506">MISIDEWPYLPGPLKKELLALVTSSDDQTHSHEILYKPCLTNPNLMFALQKGLPRKKNLKPKVFYKLETPKDSTTKCFKAVFTLPQIEADMYLGKEIIDYNWVRVENSEKSHVRLFLTLATDRYNLVYELPDPLITADSHLDTKPCSLIHIKKHAMSLDTSYTCTLSFGLVSTQPALPSLNLEHSFNDQFFTYNQNFKQVDNDETFGISSPLGKVHKNVIPAYYKEMINAVKGKSWLSDDKSNECGNIFMISKFQTEATDQVFIQFDNLILKTDKQRASGIIEKFSSDFEDLFVLDFWDFINTRRRLIYSALLAEHDLSLLRSSITKVEDAWMNIINAGSFNNDFNLFGVLLDLLVCGSVDDKKIQLLDKCFTPRSVKKLAISVASTYENSKKVSSLIMSLEALRLNAKCCLTFLESKQEFCSLIETDFHYDCQMLANKLESFFENEQNKDEFNLGLLSKTLNMEASHHAKFLSWISDLSKHRFVINNSNVNDLLTDKMIYDYLKVEQGKHTNQTNKQEDNLKIVRLLSQTVEDMNLKKMTQIDNVKDLPLKLQALMNDYA</sequence>
<gene>
    <name evidence="1" type="ORF">AWRI3578_g3870</name>
</gene>
<dbReference type="AlphaFoldDB" id="A0A1E5R396"/>
<dbReference type="OrthoDB" id="3972908at2759"/>